<dbReference type="GO" id="GO:0055085">
    <property type="term" value="P:transmembrane transport"/>
    <property type="evidence" value="ECO:0007669"/>
    <property type="project" value="UniProtKB-ARBA"/>
</dbReference>
<dbReference type="InterPro" id="IPR003439">
    <property type="entry name" value="ABC_transporter-like_ATP-bd"/>
</dbReference>
<dbReference type="CDD" id="cd03257">
    <property type="entry name" value="ABC_NikE_OppD_transporters"/>
    <property type="match status" value="1"/>
</dbReference>
<evidence type="ECO:0000256" key="4">
    <source>
        <dbReference type="ARBA" id="ARBA00022741"/>
    </source>
</evidence>
<dbReference type="PANTHER" id="PTHR43776">
    <property type="entry name" value="TRANSPORT ATP-BINDING PROTEIN"/>
    <property type="match status" value="1"/>
</dbReference>
<accession>A0A3N4UH95</accession>
<keyword evidence="3" id="KW-0813">Transport</keyword>
<keyword evidence="5 7" id="KW-0067">ATP-binding</keyword>
<dbReference type="SMART" id="SM00382">
    <property type="entry name" value="AAA"/>
    <property type="match status" value="1"/>
</dbReference>
<comment type="caution">
    <text evidence="7">The sequence shown here is derived from an EMBL/GenBank/DDBJ whole genome shotgun (WGS) entry which is preliminary data.</text>
</comment>
<proteinExistence type="inferred from homology"/>
<dbReference type="InterPro" id="IPR050319">
    <property type="entry name" value="ABC_transp_ATP-bind"/>
</dbReference>
<evidence type="ECO:0000256" key="3">
    <source>
        <dbReference type="ARBA" id="ARBA00022448"/>
    </source>
</evidence>
<dbReference type="InterPro" id="IPR017871">
    <property type="entry name" value="ABC_transporter-like_CS"/>
</dbReference>
<dbReference type="SUPFAM" id="SSF52540">
    <property type="entry name" value="P-loop containing nucleoside triphosphate hydrolases"/>
    <property type="match status" value="1"/>
</dbReference>
<dbReference type="RefSeq" id="WP_123793367.1">
    <property type="nucleotide sequence ID" value="NZ_RKQK01000003.1"/>
</dbReference>
<protein>
    <submittedName>
        <fullName evidence="7">Peptide/nickel transport system ATP-binding protein</fullName>
    </submittedName>
</protein>
<evidence type="ECO:0000313" key="8">
    <source>
        <dbReference type="Proteomes" id="UP000269689"/>
    </source>
</evidence>
<dbReference type="InterPro" id="IPR013563">
    <property type="entry name" value="Oligopep_ABC_C"/>
</dbReference>
<dbReference type="AlphaFoldDB" id="A0A3N4UH95"/>
<dbReference type="InterPro" id="IPR027417">
    <property type="entry name" value="P-loop_NTPase"/>
</dbReference>
<dbReference type="OrthoDB" id="9802264at2"/>
<keyword evidence="4" id="KW-0547">Nucleotide-binding</keyword>
<dbReference type="GO" id="GO:0005886">
    <property type="term" value="C:plasma membrane"/>
    <property type="evidence" value="ECO:0007669"/>
    <property type="project" value="UniProtKB-SubCell"/>
</dbReference>
<evidence type="ECO:0000259" key="6">
    <source>
        <dbReference type="PROSITE" id="PS50893"/>
    </source>
</evidence>
<comment type="subcellular location">
    <subcellularLocation>
        <location evidence="1">Cell inner membrane</location>
        <topology evidence="1">Peripheral membrane protein</topology>
    </subcellularLocation>
</comment>
<dbReference type="GO" id="GO:0005524">
    <property type="term" value="F:ATP binding"/>
    <property type="evidence" value="ECO:0007669"/>
    <property type="project" value="UniProtKB-KW"/>
</dbReference>
<dbReference type="PANTHER" id="PTHR43776:SF7">
    <property type="entry name" value="D,D-DIPEPTIDE TRANSPORT ATP-BINDING PROTEIN DDPF-RELATED"/>
    <property type="match status" value="1"/>
</dbReference>
<evidence type="ECO:0000256" key="5">
    <source>
        <dbReference type="ARBA" id="ARBA00022840"/>
    </source>
</evidence>
<evidence type="ECO:0000313" key="7">
    <source>
        <dbReference type="EMBL" id="RPE66641.1"/>
    </source>
</evidence>
<dbReference type="Pfam" id="PF08352">
    <property type="entry name" value="oligo_HPY"/>
    <property type="match status" value="1"/>
</dbReference>
<dbReference type="EMBL" id="RKQK01000003">
    <property type="protein sequence ID" value="RPE66641.1"/>
    <property type="molecule type" value="Genomic_DNA"/>
</dbReference>
<dbReference type="FunFam" id="3.40.50.300:FF:000016">
    <property type="entry name" value="Oligopeptide ABC transporter ATP-binding component"/>
    <property type="match status" value="1"/>
</dbReference>
<reference evidence="7 8" key="1">
    <citation type="submission" date="2018-11" db="EMBL/GenBank/DDBJ databases">
        <title>Genomic Encyclopedia of Type Strains, Phase IV (KMG-IV): sequencing the most valuable type-strain genomes for metagenomic binning, comparative biology and taxonomic classification.</title>
        <authorList>
            <person name="Goeker M."/>
        </authorList>
    </citation>
    <scope>NUCLEOTIDE SEQUENCE [LARGE SCALE GENOMIC DNA]</scope>
    <source>
        <strain evidence="7 8">DSM 104731</strain>
    </source>
</reference>
<sequence length="338" mass="37258">MTNTPTQIYSDGKPSLLDVINLGRTYGAPQNLVQKVLRQPARQVKAVRGIEFNLQPNETLALVGESGCGKSTVARCVAGLETPTDGTVHYQGTSMEDIARSALPARRDVQMVFQDPYSSLNPRWRVGKSIAEPIQVLGIETDPKKVTVLVDNLLTQVGLSPQDAEKYPHEFSGGQRQRVAIARALSTRPKIIICDEPTSALDVSVQAQILNMMKDLQDEFGMSYLFITHDLGVVDHIADRVAVMYLGRIVEIGPREEIFNHPRHPYTRMLIEAVPTLDISDDVAPPALGELPDPANPPSGCSFRTRCPFADARCAAELPELELFDNRQIACFKKEEIA</sequence>
<gene>
    <name evidence="7" type="ORF">EDD53_2347</name>
</gene>
<evidence type="ECO:0000256" key="1">
    <source>
        <dbReference type="ARBA" id="ARBA00004417"/>
    </source>
</evidence>
<dbReference type="Proteomes" id="UP000269689">
    <property type="component" value="Unassembled WGS sequence"/>
</dbReference>
<dbReference type="PROSITE" id="PS00211">
    <property type="entry name" value="ABC_TRANSPORTER_1"/>
    <property type="match status" value="1"/>
</dbReference>
<feature type="domain" description="ABC transporter" evidence="6">
    <location>
        <begin position="17"/>
        <end position="271"/>
    </location>
</feature>
<dbReference type="NCBIfam" id="TIGR01727">
    <property type="entry name" value="oligo_HPY"/>
    <property type="match status" value="1"/>
</dbReference>
<dbReference type="Gene3D" id="3.40.50.300">
    <property type="entry name" value="P-loop containing nucleotide triphosphate hydrolases"/>
    <property type="match status" value="1"/>
</dbReference>
<comment type="similarity">
    <text evidence="2">Belongs to the ABC transporter superfamily.</text>
</comment>
<evidence type="ECO:0000256" key="2">
    <source>
        <dbReference type="ARBA" id="ARBA00005417"/>
    </source>
</evidence>
<dbReference type="GO" id="GO:0016887">
    <property type="term" value="F:ATP hydrolysis activity"/>
    <property type="evidence" value="ECO:0007669"/>
    <property type="project" value="InterPro"/>
</dbReference>
<name>A0A3N4UH95_9RHOB</name>
<dbReference type="GO" id="GO:0015833">
    <property type="term" value="P:peptide transport"/>
    <property type="evidence" value="ECO:0007669"/>
    <property type="project" value="InterPro"/>
</dbReference>
<dbReference type="Pfam" id="PF00005">
    <property type="entry name" value="ABC_tran"/>
    <property type="match status" value="1"/>
</dbReference>
<organism evidence="7 8">
    <name type="scientific">Pacificibacter maritimus</name>
    <dbReference type="NCBI Taxonomy" id="762213"/>
    <lineage>
        <taxon>Bacteria</taxon>
        <taxon>Pseudomonadati</taxon>
        <taxon>Pseudomonadota</taxon>
        <taxon>Alphaproteobacteria</taxon>
        <taxon>Rhodobacterales</taxon>
        <taxon>Roseobacteraceae</taxon>
        <taxon>Pacificibacter</taxon>
    </lineage>
</organism>
<dbReference type="InterPro" id="IPR003593">
    <property type="entry name" value="AAA+_ATPase"/>
</dbReference>
<dbReference type="PROSITE" id="PS50893">
    <property type="entry name" value="ABC_TRANSPORTER_2"/>
    <property type="match status" value="1"/>
</dbReference>
<keyword evidence="8" id="KW-1185">Reference proteome</keyword>